<dbReference type="AlphaFoldDB" id="A0A845QPN1"/>
<dbReference type="SUPFAM" id="SSF53697">
    <property type="entry name" value="SIS domain"/>
    <property type="match status" value="1"/>
</dbReference>
<dbReference type="RefSeq" id="WP_160202954.1">
    <property type="nucleotide sequence ID" value="NZ_QXWK01000031.1"/>
</dbReference>
<dbReference type="Proteomes" id="UP000446866">
    <property type="component" value="Unassembled WGS sequence"/>
</dbReference>
<protein>
    <recommendedName>
        <fullName evidence="3">Glucose-6-phosphate isomerase</fullName>
    </recommendedName>
</protein>
<comment type="caution">
    <text evidence="1">The sequence shown here is derived from an EMBL/GenBank/DDBJ whole genome shotgun (WGS) entry which is preliminary data.</text>
</comment>
<evidence type="ECO:0000313" key="2">
    <source>
        <dbReference type="Proteomes" id="UP000446866"/>
    </source>
</evidence>
<keyword evidence="2" id="KW-1185">Reference proteome</keyword>
<dbReference type="InterPro" id="IPR046348">
    <property type="entry name" value="SIS_dom_sf"/>
</dbReference>
<organism evidence="1 2">
    <name type="scientific">Anaerotruncus colihominis</name>
    <dbReference type="NCBI Taxonomy" id="169435"/>
    <lineage>
        <taxon>Bacteria</taxon>
        <taxon>Bacillati</taxon>
        <taxon>Bacillota</taxon>
        <taxon>Clostridia</taxon>
        <taxon>Eubacteriales</taxon>
        <taxon>Oscillospiraceae</taxon>
        <taxon>Anaerotruncus</taxon>
    </lineage>
</organism>
<sequence length="361" mass="39413">MNIIIETRNFEKLHTEELKVKCPACLDQLWESQWVRRSITRADMAQAEELQALGDKIAQSADVTVVLASGQMAKLLRAGISAAEPVEEKSKVIVFGDTFSPSAYASLLHSLEGKSFTLLAISEAEESLQLRGAYSVLKQQLISSCGKEQAAERIFAIAGKESKFLTAEAAAEDYPLLSYPEIPAAYGAGTSALLLALAIKGVNLELYLSGFYDMLASPSWDLDGVDYAVGRAAYRKACGKDSGAGEELLLVWQDQLVDFGAWYGGCRRMPSQSAKVELESAFQTLLLVEKDGLDIMMPYFDGCNEDGSLNLLMAEEANRHFEKTACGVKVSLTHMDDYNLGQLFAFMQLSKGITDLLVIAQ</sequence>
<proteinExistence type="predicted"/>
<dbReference type="Gene3D" id="3.40.50.10490">
    <property type="entry name" value="Glucose-6-phosphate isomerase like protein, domain 1"/>
    <property type="match status" value="2"/>
</dbReference>
<evidence type="ECO:0008006" key="3">
    <source>
        <dbReference type="Google" id="ProtNLM"/>
    </source>
</evidence>
<dbReference type="GO" id="GO:0097367">
    <property type="term" value="F:carbohydrate derivative binding"/>
    <property type="evidence" value="ECO:0007669"/>
    <property type="project" value="InterPro"/>
</dbReference>
<name>A0A845QPN1_9FIRM</name>
<reference evidence="1 2" key="1">
    <citation type="submission" date="2018-08" db="EMBL/GenBank/DDBJ databases">
        <title>Murine metabolic-syndrome-specific gut microbial biobank.</title>
        <authorList>
            <person name="Liu C."/>
        </authorList>
    </citation>
    <scope>NUCLEOTIDE SEQUENCE [LARGE SCALE GENOMIC DNA]</scope>
    <source>
        <strain evidence="1 2">28</strain>
    </source>
</reference>
<dbReference type="EMBL" id="QXWK01000031">
    <property type="protein sequence ID" value="NBH62667.1"/>
    <property type="molecule type" value="Genomic_DNA"/>
</dbReference>
<dbReference type="GO" id="GO:1901135">
    <property type="term" value="P:carbohydrate derivative metabolic process"/>
    <property type="evidence" value="ECO:0007669"/>
    <property type="project" value="InterPro"/>
</dbReference>
<accession>A0A845QPN1</accession>
<gene>
    <name evidence="1" type="ORF">D0435_13510</name>
</gene>
<evidence type="ECO:0000313" key="1">
    <source>
        <dbReference type="EMBL" id="NBH62667.1"/>
    </source>
</evidence>